<proteinExistence type="predicted"/>
<dbReference type="KEGG" id="palk:PSAKL28_11860"/>
<evidence type="ECO:0000313" key="2">
    <source>
        <dbReference type="Proteomes" id="UP000028931"/>
    </source>
</evidence>
<organism evidence="1 2">
    <name type="scientific">Pseudomonas alkylphenolica</name>
    <dbReference type="NCBI Taxonomy" id="237609"/>
    <lineage>
        <taxon>Bacteria</taxon>
        <taxon>Pseudomonadati</taxon>
        <taxon>Pseudomonadota</taxon>
        <taxon>Gammaproteobacteria</taxon>
        <taxon>Pseudomonadales</taxon>
        <taxon>Pseudomonadaceae</taxon>
        <taxon>Pseudomonas</taxon>
    </lineage>
</organism>
<accession>A0A077F4L2</accession>
<evidence type="ECO:0000313" key="1">
    <source>
        <dbReference type="EMBL" id="AIL60412.1"/>
    </source>
</evidence>
<dbReference type="AlphaFoldDB" id="A0A077F4L2"/>
<dbReference type="EMBL" id="CP009048">
    <property type="protein sequence ID" value="AIL60412.1"/>
    <property type="molecule type" value="Genomic_DNA"/>
</dbReference>
<sequence>MSYSSLAQFSEDIFSSDPKELITRWINTEQPHAFASNEAYNGFREKIERDWPQSEMIAVAGSGNWRYSLNPKKNFGEFHKGSDIDVVVISREYFERTWQELRTIHKKLWIRWTSDERAAVMRTGQNVYCGFASPKYIPEPRNSYRFDFLKKCNSYSTGAVEHREVNLMFFKSTEDAVDYYLRGVRLAKGKL</sequence>
<gene>
    <name evidence="1" type="ORF">PSAKL28_11860</name>
</gene>
<dbReference type="OrthoDB" id="7058235at2"/>
<dbReference type="HOGENOM" id="CLU_122378_0_0_6"/>
<dbReference type="Proteomes" id="UP000028931">
    <property type="component" value="Chromosome"/>
</dbReference>
<protein>
    <submittedName>
        <fullName evidence="1">Uncharacterized protein</fullName>
    </submittedName>
</protein>
<dbReference type="RefSeq" id="WP_038607876.1">
    <property type="nucleotide sequence ID" value="NZ_CP009048.1"/>
</dbReference>
<name>A0A077F4L2_9PSED</name>
<reference evidence="1 2" key="1">
    <citation type="submission" date="2014-07" db="EMBL/GenBank/DDBJ databases">
        <authorList>
            <person name="Lee K."/>
            <person name="Lim J.Y."/>
            <person name="Hwang I."/>
        </authorList>
    </citation>
    <scope>NUCLEOTIDE SEQUENCE [LARGE SCALE GENOMIC DNA]</scope>
    <source>
        <strain evidence="1 2">KL28</strain>
    </source>
</reference>
<dbReference type="eggNOG" id="ENOG503310P">
    <property type="taxonomic scope" value="Bacteria"/>
</dbReference>